<name>A0AAD7F123_9AGAR</name>
<gene>
    <name evidence="6" type="ORF">DFH08DRAFT_405710</name>
</gene>
<feature type="domain" description="MYND-type" evidence="5">
    <location>
        <begin position="16"/>
        <end position="57"/>
    </location>
</feature>
<dbReference type="Gene3D" id="6.10.140.2220">
    <property type="match status" value="1"/>
</dbReference>
<keyword evidence="1" id="KW-0479">Metal-binding</keyword>
<dbReference type="PROSITE" id="PS50865">
    <property type="entry name" value="ZF_MYND_2"/>
    <property type="match status" value="1"/>
</dbReference>
<dbReference type="GO" id="GO:0008270">
    <property type="term" value="F:zinc ion binding"/>
    <property type="evidence" value="ECO:0007669"/>
    <property type="project" value="UniProtKB-KW"/>
</dbReference>
<evidence type="ECO:0000256" key="3">
    <source>
        <dbReference type="ARBA" id="ARBA00022833"/>
    </source>
</evidence>
<sequence length="233" mass="25777">MSQNALSAEILAFRTCATCYKAETKELKYQRCGACQKPAYCSKECQKKDWPTHKKTCKLEMKNRESLPAKGTDERNTLSDIKKWFAKHTQLLAYAATHAMKLHDPANLSMITTHMLAVELEPAPSGKNADFVYKNAALRETADPSYGLTAPARAGLAASAAGLAPGRYRLTIYVRSGVAGYLVPISVELGTALQHVARFGPPDNDWNGFLERAINKILGDKDKTRTERLQQLM</sequence>
<keyword evidence="2 4" id="KW-0863">Zinc-finger</keyword>
<dbReference type="SUPFAM" id="SSF144232">
    <property type="entry name" value="HIT/MYND zinc finger-like"/>
    <property type="match status" value="1"/>
</dbReference>
<dbReference type="Proteomes" id="UP001218218">
    <property type="component" value="Unassembled WGS sequence"/>
</dbReference>
<comment type="caution">
    <text evidence="6">The sequence shown here is derived from an EMBL/GenBank/DDBJ whole genome shotgun (WGS) entry which is preliminary data.</text>
</comment>
<evidence type="ECO:0000313" key="6">
    <source>
        <dbReference type="EMBL" id="KAJ7359190.1"/>
    </source>
</evidence>
<dbReference type="PROSITE" id="PS01360">
    <property type="entry name" value="ZF_MYND_1"/>
    <property type="match status" value="1"/>
</dbReference>
<protein>
    <recommendedName>
        <fullName evidence="5">MYND-type domain-containing protein</fullName>
    </recommendedName>
</protein>
<evidence type="ECO:0000259" key="5">
    <source>
        <dbReference type="PROSITE" id="PS50865"/>
    </source>
</evidence>
<evidence type="ECO:0000256" key="1">
    <source>
        <dbReference type="ARBA" id="ARBA00022723"/>
    </source>
</evidence>
<evidence type="ECO:0000313" key="7">
    <source>
        <dbReference type="Proteomes" id="UP001218218"/>
    </source>
</evidence>
<reference evidence="6" key="1">
    <citation type="submission" date="2023-03" db="EMBL/GenBank/DDBJ databases">
        <title>Massive genome expansion in bonnet fungi (Mycena s.s.) driven by repeated elements and novel gene families across ecological guilds.</title>
        <authorList>
            <consortium name="Lawrence Berkeley National Laboratory"/>
            <person name="Harder C.B."/>
            <person name="Miyauchi S."/>
            <person name="Viragh M."/>
            <person name="Kuo A."/>
            <person name="Thoen E."/>
            <person name="Andreopoulos B."/>
            <person name="Lu D."/>
            <person name="Skrede I."/>
            <person name="Drula E."/>
            <person name="Henrissat B."/>
            <person name="Morin E."/>
            <person name="Kohler A."/>
            <person name="Barry K."/>
            <person name="LaButti K."/>
            <person name="Morin E."/>
            <person name="Salamov A."/>
            <person name="Lipzen A."/>
            <person name="Mereny Z."/>
            <person name="Hegedus B."/>
            <person name="Baldrian P."/>
            <person name="Stursova M."/>
            <person name="Weitz H."/>
            <person name="Taylor A."/>
            <person name="Grigoriev I.V."/>
            <person name="Nagy L.G."/>
            <person name="Martin F."/>
            <person name="Kauserud H."/>
        </authorList>
    </citation>
    <scope>NUCLEOTIDE SEQUENCE</scope>
    <source>
        <strain evidence="6">CBHHK002</strain>
    </source>
</reference>
<dbReference type="AlphaFoldDB" id="A0AAD7F123"/>
<dbReference type="Pfam" id="PF01753">
    <property type="entry name" value="zf-MYND"/>
    <property type="match status" value="1"/>
</dbReference>
<proteinExistence type="predicted"/>
<keyword evidence="7" id="KW-1185">Reference proteome</keyword>
<evidence type="ECO:0000256" key="2">
    <source>
        <dbReference type="ARBA" id="ARBA00022771"/>
    </source>
</evidence>
<keyword evidence="3" id="KW-0862">Zinc</keyword>
<organism evidence="6 7">
    <name type="scientific">Mycena albidolilacea</name>
    <dbReference type="NCBI Taxonomy" id="1033008"/>
    <lineage>
        <taxon>Eukaryota</taxon>
        <taxon>Fungi</taxon>
        <taxon>Dikarya</taxon>
        <taxon>Basidiomycota</taxon>
        <taxon>Agaricomycotina</taxon>
        <taxon>Agaricomycetes</taxon>
        <taxon>Agaricomycetidae</taxon>
        <taxon>Agaricales</taxon>
        <taxon>Marasmiineae</taxon>
        <taxon>Mycenaceae</taxon>
        <taxon>Mycena</taxon>
    </lineage>
</organism>
<dbReference type="InterPro" id="IPR002893">
    <property type="entry name" value="Znf_MYND"/>
</dbReference>
<dbReference type="EMBL" id="JARIHO010000006">
    <property type="protein sequence ID" value="KAJ7359190.1"/>
    <property type="molecule type" value="Genomic_DNA"/>
</dbReference>
<evidence type="ECO:0000256" key="4">
    <source>
        <dbReference type="PROSITE-ProRule" id="PRU00134"/>
    </source>
</evidence>
<accession>A0AAD7F123</accession>